<dbReference type="PANTHER" id="PTHR22604:SF105">
    <property type="entry name" value="TRANS-1,2-DIHYDROBENZENE-1,2-DIOL DEHYDROGENASE"/>
    <property type="match status" value="1"/>
</dbReference>
<dbReference type="InterPro" id="IPR050984">
    <property type="entry name" value="Gfo/Idh/MocA_domain"/>
</dbReference>
<comment type="similarity">
    <text evidence="1">Belongs to the Gfo/Idh/MocA family.</text>
</comment>
<gene>
    <name evidence="5" type="ORF">D9T17_14925</name>
</gene>
<dbReference type="AlphaFoldDB" id="A0A3N2RFQ2"/>
<evidence type="ECO:0000256" key="1">
    <source>
        <dbReference type="ARBA" id="ARBA00010928"/>
    </source>
</evidence>
<dbReference type="GO" id="GO:0016491">
    <property type="term" value="F:oxidoreductase activity"/>
    <property type="evidence" value="ECO:0007669"/>
    <property type="project" value="UniProtKB-KW"/>
</dbReference>
<evidence type="ECO:0000256" key="3">
    <source>
        <dbReference type="SAM" id="MobiDB-lite"/>
    </source>
</evidence>
<proteinExistence type="inferred from homology"/>
<comment type="caution">
    <text evidence="5">The sequence shown here is derived from an EMBL/GenBank/DDBJ whole genome shotgun (WGS) entry which is preliminary data.</text>
</comment>
<organism evidence="5 6">
    <name type="scientific">Lysobacter enzymogenes</name>
    <dbReference type="NCBI Taxonomy" id="69"/>
    <lineage>
        <taxon>Bacteria</taxon>
        <taxon>Pseudomonadati</taxon>
        <taxon>Pseudomonadota</taxon>
        <taxon>Gammaproteobacteria</taxon>
        <taxon>Lysobacterales</taxon>
        <taxon>Lysobacteraceae</taxon>
        <taxon>Lysobacter</taxon>
    </lineage>
</organism>
<feature type="region of interest" description="Disordered" evidence="3">
    <location>
        <begin position="1"/>
        <end position="54"/>
    </location>
</feature>
<keyword evidence="2" id="KW-0560">Oxidoreductase</keyword>
<dbReference type="Proteomes" id="UP000275910">
    <property type="component" value="Unassembled WGS sequence"/>
</dbReference>
<dbReference type="EMBL" id="RCTY01000036">
    <property type="protein sequence ID" value="ROU06293.1"/>
    <property type="molecule type" value="Genomic_DNA"/>
</dbReference>
<dbReference type="Pfam" id="PF01408">
    <property type="entry name" value="GFO_IDH_MocA"/>
    <property type="match status" value="1"/>
</dbReference>
<feature type="compositionally biased region" description="Low complexity" evidence="3">
    <location>
        <begin position="11"/>
        <end position="40"/>
    </location>
</feature>
<evidence type="ECO:0000313" key="6">
    <source>
        <dbReference type="Proteomes" id="UP000275910"/>
    </source>
</evidence>
<evidence type="ECO:0000259" key="4">
    <source>
        <dbReference type="Pfam" id="PF01408"/>
    </source>
</evidence>
<accession>A0A3N2RFQ2</accession>
<evidence type="ECO:0000256" key="2">
    <source>
        <dbReference type="ARBA" id="ARBA00023002"/>
    </source>
</evidence>
<dbReference type="Gene3D" id="3.30.360.10">
    <property type="entry name" value="Dihydrodipicolinate Reductase, domain 2"/>
    <property type="match status" value="1"/>
</dbReference>
<dbReference type="InterPro" id="IPR000683">
    <property type="entry name" value="Gfo/Idh/MocA-like_OxRdtase_N"/>
</dbReference>
<protein>
    <submittedName>
        <fullName evidence="5">Gfo/Idh/MocA family oxidoreductase</fullName>
    </submittedName>
</protein>
<dbReference type="SUPFAM" id="SSF51735">
    <property type="entry name" value="NAD(P)-binding Rossmann-fold domains"/>
    <property type="match status" value="1"/>
</dbReference>
<dbReference type="PANTHER" id="PTHR22604">
    <property type="entry name" value="OXIDOREDUCTASES"/>
    <property type="match status" value="1"/>
</dbReference>
<evidence type="ECO:0000313" key="5">
    <source>
        <dbReference type="EMBL" id="ROU06293.1"/>
    </source>
</evidence>
<dbReference type="SUPFAM" id="SSF55347">
    <property type="entry name" value="Glyceraldehyde-3-phosphate dehydrogenase-like, C-terminal domain"/>
    <property type="match status" value="1"/>
</dbReference>
<feature type="compositionally biased region" description="Basic residues" evidence="3">
    <location>
        <begin position="1"/>
        <end position="10"/>
    </location>
</feature>
<name>A0A3N2RFQ2_LYSEN</name>
<sequence length="401" mass="43668">MDRARRRGRRIGAAAARRIPEAAPAPAAQRADGRAAALDRPAARERDRLARRPARRAGGAGVSLRIGVLGVAEISPLAIFRAVAALPGAELVAIGSRRPGAAQAQARQHGLACACLGYRELLARADLDWVYVPAANTEHYRDCEAALRAGKHVLVEKPATLSALQLQALIALATARGLSLVEAIMTRHHPWQGWLAARVRARTWGRLLRHSTRLRHGLREGDRFRLRPGGGVLWDDGVYWLQAAQAVAGIDLGACAIEDAQADAAEIPTRVRVGLAAPDGMKTDLEAEFALPRQAEHAFEFERARVVLGDFFRARIGRHKIHLDIAHASGERERVSFDEQNYYLNQLACLAGDARDEDWPAQAQRSVERIAMLEALHGRLRPTLGALPTDALPNGALPNDR</sequence>
<feature type="domain" description="Gfo/Idh/MocA-like oxidoreductase N-terminal" evidence="4">
    <location>
        <begin position="64"/>
        <end position="179"/>
    </location>
</feature>
<reference evidence="5 6" key="1">
    <citation type="submission" date="2018-10" db="EMBL/GenBank/DDBJ databases">
        <title>The genome of Lysobacter enzymogenes OH11.</title>
        <authorList>
            <person name="Liu F."/>
            <person name="Zhao Y."/>
            <person name="Qian G."/>
            <person name="Chen Y."/>
            <person name="Xu H."/>
        </authorList>
    </citation>
    <scope>NUCLEOTIDE SEQUENCE [LARGE SCALE GENOMIC DNA]</scope>
    <source>
        <strain evidence="5 6">OH11</strain>
    </source>
</reference>
<dbReference type="InterPro" id="IPR036291">
    <property type="entry name" value="NAD(P)-bd_dom_sf"/>
</dbReference>
<feature type="compositionally biased region" description="Basic and acidic residues" evidence="3">
    <location>
        <begin position="41"/>
        <end position="50"/>
    </location>
</feature>
<dbReference type="GO" id="GO:0000166">
    <property type="term" value="F:nucleotide binding"/>
    <property type="evidence" value="ECO:0007669"/>
    <property type="project" value="InterPro"/>
</dbReference>
<dbReference type="Gene3D" id="3.40.50.720">
    <property type="entry name" value="NAD(P)-binding Rossmann-like Domain"/>
    <property type="match status" value="1"/>
</dbReference>